<organism evidence="2 3">
    <name type="scientific">Tilletiopsis washingtonensis</name>
    <dbReference type="NCBI Taxonomy" id="58919"/>
    <lineage>
        <taxon>Eukaryota</taxon>
        <taxon>Fungi</taxon>
        <taxon>Dikarya</taxon>
        <taxon>Basidiomycota</taxon>
        <taxon>Ustilaginomycotina</taxon>
        <taxon>Exobasidiomycetes</taxon>
        <taxon>Entylomatales</taxon>
        <taxon>Entylomatales incertae sedis</taxon>
        <taxon>Tilletiopsis</taxon>
    </lineage>
</organism>
<name>A0A316ZKR2_9BASI</name>
<accession>A0A316ZKR2</accession>
<dbReference type="Proteomes" id="UP000245946">
    <property type="component" value="Unassembled WGS sequence"/>
</dbReference>
<reference evidence="2 3" key="1">
    <citation type="journal article" date="2018" name="Mol. Biol. Evol.">
        <title>Broad Genomic Sampling Reveals a Smut Pathogenic Ancestry of the Fungal Clade Ustilaginomycotina.</title>
        <authorList>
            <person name="Kijpornyongpan T."/>
            <person name="Mondo S.J."/>
            <person name="Barry K."/>
            <person name="Sandor L."/>
            <person name="Lee J."/>
            <person name="Lipzen A."/>
            <person name="Pangilinan J."/>
            <person name="LaButti K."/>
            <person name="Hainaut M."/>
            <person name="Henrissat B."/>
            <person name="Grigoriev I.V."/>
            <person name="Spatafora J.W."/>
            <person name="Aime M.C."/>
        </authorList>
    </citation>
    <scope>NUCLEOTIDE SEQUENCE [LARGE SCALE GENOMIC DNA]</scope>
    <source>
        <strain evidence="2 3">MCA 4186</strain>
    </source>
</reference>
<sequence length="52" mass="5575">MQPQRRTAKAGEHPALPGSARALGRLYPTRPGTEIAAALVRGVVRPGMRTRP</sequence>
<dbReference type="GeneID" id="37269029"/>
<dbReference type="RefSeq" id="XP_025601254.1">
    <property type="nucleotide sequence ID" value="XM_025741485.1"/>
</dbReference>
<feature type="region of interest" description="Disordered" evidence="1">
    <location>
        <begin position="1"/>
        <end position="22"/>
    </location>
</feature>
<proteinExistence type="predicted"/>
<dbReference type="AlphaFoldDB" id="A0A316ZKR2"/>
<gene>
    <name evidence="2" type="ORF">FA09DRAFT_327688</name>
</gene>
<evidence type="ECO:0000313" key="2">
    <source>
        <dbReference type="EMBL" id="PWO00976.1"/>
    </source>
</evidence>
<evidence type="ECO:0000313" key="3">
    <source>
        <dbReference type="Proteomes" id="UP000245946"/>
    </source>
</evidence>
<evidence type="ECO:0000256" key="1">
    <source>
        <dbReference type="SAM" id="MobiDB-lite"/>
    </source>
</evidence>
<keyword evidence="3" id="KW-1185">Reference proteome</keyword>
<protein>
    <submittedName>
        <fullName evidence="2">Uncharacterized protein</fullName>
    </submittedName>
</protein>
<dbReference type="EMBL" id="KZ819284">
    <property type="protein sequence ID" value="PWO00976.1"/>
    <property type="molecule type" value="Genomic_DNA"/>
</dbReference>